<protein>
    <recommendedName>
        <fullName evidence="1">Transposase IS200-like domain-containing protein</fullName>
    </recommendedName>
</protein>
<feature type="domain" description="Transposase IS200-like" evidence="1">
    <location>
        <begin position="2"/>
        <end position="90"/>
    </location>
</feature>
<proteinExistence type="predicted"/>
<dbReference type="InterPro" id="IPR036515">
    <property type="entry name" value="Transposase_17_sf"/>
</dbReference>
<dbReference type="NCBIfam" id="NF033573">
    <property type="entry name" value="transpos_IS200"/>
    <property type="match status" value="1"/>
</dbReference>
<dbReference type="Pfam" id="PF01797">
    <property type="entry name" value="Y1_Tnp"/>
    <property type="match status" value="1"/>
</dbReference>
<gene>
    <name evidence="2" type="ORF">GCM10010140_52240</name>
</gene>
<accession>A0ABQ2R7X0</accession>
<sequence>MTEVCDSSGTDPATFIGASGHTHPLVHYPLKVALSVLVKSPKSVSARLLRKEYGEHARRYPQGGHFWSPSCFAASCGGAFLSVVKEYIEN</sequence>
<reference evidence="3" key="1">
    <citation type="journal article" date="2019" name="Int. J. Syst. Evol. Microbiol.">
        <title>The Global Catalogue of Microorganisms (GCM) 10K type strain sequencing project: providing services to taxonomists for standard genome sequencing and annotation.</title>
        <authorList>
            <consortium name="The Broad Institute Genomics Platform"/>
            <consortium name="The Broad Institute Genome Sequencing Center for Infectious Disease"/>
            <person name="Wu L."/>
            <person name="Ma J."/>
        </authorList>
    </citation>
    <scope>NUCLEOTIDE SEQUENCE [LARGE SCALE GENOMIC DNA]</scope>
    <source>
        <strain evidence="3">JCM 3115</strain>
    </source>
</reference>
<dbReference type="Gene3D" id="3.30.70.1290">
    <property type="entry name" value="Transposase IS200-like"/>
    <property type="match status" value="1"/>
</dbReference>
<name>A0ABQ2R7X0_9ACTN</name>
<evidence type="ECO:0000313" key="2">
    <source>
        <dbReference type="EMBL" id="GGQ15537.1"/>
    </source>
</evidence>
<evidence type="ECO:0000259" key="1">
    <source>
        <dbReference type="Pfam" id="PF01797"/>
    </source>
</evidence>
<keyword evidence="3" id="KW-1185">Reference proteome</keyword>
<dbReference type="SUPFAM" id="SSF143422">
    <property type="entry name" value="Transposase IS200-like"/>
    <property type="match status" value="1"/>
</dbReference>
<comment type="caution">
    <text evidence="2">The sequence shown here is derived from an EMBL/GenBank/DDBJ whole genome shotgun (WGS) entry which is preliminary data.</text>
</comment>
<dbReference type="EMBL" id="BMQJ01000014">
    <property type="protein sequence ID" value="GGQ15537.1"/>
    <property type="molecule type" value="Genomic_DNA"/>
</dbReference>
<dbReference type="Proteomes" id="UP000611554">
    <property type="component" value="Unassembled WGS sequence"/>
</dbReference>
<evidence type="ECO:0000313" key="3">
    <source>
        <dbReference type="Proteomes" id="UP000611554"/>
    </source>
</evidence>
<dbReference type="InterPro" id="IPR002686">
    <property type="entry name" value="Transposase_17"/>
</dbReference>
<organism evidence="2 3">
    <name type="scientific">Streptosporangium pseudovulgare</name>
    <dbReference type="NCBI Taxonomy" id="35765"/>
    <lineage>
        <taxon>Bacteria</taxon>
        <taxon>Bacillati</taxon>
        <taxon>Actinomycetota</taxon>
        <taxon>Actinomycetes</taxon>
        <taxon>Streptosporangiales</taxon>
        <taxon>Streptosporangiaceae</taxon>
        <taxon>Streptosporangium</taxon>
    </lineage>
</organism>